<organism evidence="2 3">
    <name type="scientific">Penstemon smallii</name>
    <dbReference type="NCBI Taxonomy" id="265156"/>
    <lineage>
        <taxon>Eukaryota</taxon>
        <taxon>Viridiplantae</taxon>
        <taxon>Streptophyta</taxon>
        <taxon>Embryophyta</taxon>
        <taxon>Tracheophyta</taxon>
        <taxon>Spermatophyta</taxon>
        <taxon>Magnoliopsida</taxon>
        <taxon>eudicotyledons</taxon>
        <taxon>Gunneridae</taxon>
        <taxon>Pentapetalae</taxon>
        <taxon>asterids</taxon>
        <taxon>lamiids</taxon>
        <taxon>Lamiales</taxon>
        <taxon>Plantaginaceae</taxon>
        <taxon>Cheloneae</taxon>
        <taxon>Penstemon</taxon>
    </lineage>
</organism>
<evidence type="ECO:0008006" key="4">
    <source>
        <dbReference type="Google" id="ProtNLM"/>
    </source>
</evidence>
<reference evidence="2 3" key="1">
    <citation type="submission" date="2024-12" db="EMBL/GenBank/DDBJ databases">
        <title>The unique morphological basis and parallel evolutionary history of personate flowers in Penstemon.</title>
        <authorList>
            <person name="Depatie T.H."/>
            <person name="Wessinger C.A."/>
        </authorList>
    </citation>
    <scope>NUCLEOTIDE SEQUENCE [LARGE SCALE GENOMIC DNA]</scope>
    <source>
        <strain evidence="2">WTNN_2</strain>
        <tissue evidence="2">Leaf</tissue>
    </source>
</reference>
<evidence type="ECO:0000313" key="2">
    <source>
        <dbReference type="EMBL" id="KAL3845012.1"/>
    </source>
</evidence>
<dbReference type="EMBL" id="JBJXBP010000002">
    <property type="protein sequence ID" value="KAL3845012.1"/>
    <property type="molecule type" value="Genomic_DNA"/>
</dbReference>
<feature type="compositionally biased region" description="Polar residues" evidence="1">
    <location>
        <begin position="164"/>
        <end position="176"/>
    </location>
</feature>
<feature type="region of interest" description="Disordered" evidence="1">
    <location>
        <begin position="1"/>
        <end position="47"/>
    </location>
</feature>
<evidence type="ECO:0000256" key="1">
    <source>
        <dbReference type="SAM" id="MobiDB-lite"/>
    </source>
</evidence>
<dbReference type="AlphaFoldDB" id="A0ABD3U6E1"/>
<name>A0ABD3U6E1_9LAMI</name>
<evidence type="ECO:0000313" key="3">
    <source>
        <dbReference type="Proteomes" id="UP001634393"/>
    </source>
</evidence>
<proteinExistence type="predicted"/>
<sequence>MSDIPPPTPSSGSNPNPTTLTPSSSSNPNPTTLTPSSSSNPNPNPFESNPTMRVIICRQCSTSITVYEGGELLKCGMGFYSVRAHDRTFSVAKHPYIILDDANVRLGELVQNTCREVFCRHCDDTILGWHLVETGMYLIDPKVTLVAFWKRNQVRTIEFRVQNVTPNPNQNRPTAASSSSSSSQ</sequence>
<keyword evidence="3" id="KW-1185">Reference proteome</keyword>
<accession>A0ABD3U6E1</accession>
<protein>
    <recommendedName>
        <fullName evidence="4">Yippee domain-containing protein</fullName>
    </recommendedName>
</protein>
<feature type="region of interest" description="Disordered" evidence="1">
    <location>
        <begin position="164"/>
        <end position="184"/>
    </location>
</feature>
<gene>
    <name evidence="2" type="ORF">ACJIZ3_002415</name>
</gene>
<comment type="caution">
    <text evidence="2">The sequence shown here is derived from an EMBL/GenBank/DDBJ whole genome shotgun (WGS) entry which is preliminary data.</text>
</comment>
<feature type="compositionally biased region" description="Low complexity" evidence="1">
    <location>
        <begin position="10"/>
        <end position="47"/>
    </location>
</feature>
<dbReference type="Proteomes" id="UP001634393">
    <property type="component" value="Unassembled WGS sequence"/>
</dbReference>